<dbReference type="PANTHER" id="PTHR18895:SF74">
    <property type="entry name" value="MTRF1L RELEASE FACTOR GLUTAMINE METHYLTRANSFERASE"/>
    <property type="match status" value="1"/>
</dbReference>
<keyword evidence="4" id="KW-0949">S-adenosyl-L-methionine</keyword>
<reference evidence="8" key="1">
    <citation type="submission" date="2019-03" db="EMBL/GenBank/DDBJ databases">
        <authorList>
            <person name="Hao L."/>
        </authorList>
    </citation>
    <scope>NUCLEOTIDE SEQUENCE</scope>
</reference>
<dbReference type="PANTHER" id="PTHR18895">
    <property type="entry name" value="HEMK METHYLTRANSFERASE"/>
    <property type="match status" value="1"/>
</dbReference>
<evidence type="ECO:0000313" key="8">
    <source>
        <dbReference type="EMBL" id="VFU15866.1"/>
    </source>
</evidence>
<organism evidence="8">
    <name type="scientific">anaerobic digester metagenome</name>
    <dbReference type="NCBI Taxonomy" id="1263854"/>
    <lineage>
        <taxon>unclassified sequences</taxon>
        <taxon>metagenomes</taxon>
        <taxon>ecological metagenomes</taxon>
    </lineage>
</organism>
<protein>
    <recommendedName>
        <fullName evidence="1">peptide chain release factor N(5)-glutamine methyltransferase</fullName>
        <ecNumber evidence="1">2.1.1.297</ecNumber>
    </recommendedName>
</protein>
<dbReference type="InterPro" id="IPR019874">
    <property type="entry name" value="RF_methyltr_PrmC"/>
</dbReference>
<dbReference type="InterPro" id="IPR040758">
    <property type="entry name" value="PrmC_N"/>
</dbReference>
<dbReference type="Gene3D" id="1.10.8.10">
    <property type="entry name" value="DNA helicase RuvA subunit, C-terminal domain"/>
    <property type="match status" value="1"/>
</dbReference>
<dbReference type="Gene3D" id="3.40.50.150">
    <property type="entry name" value="Vaccinia Virus protein VP39"/>
    <property type="match status" value="1"/>
</dbReference>
<dbReference type="SUPFAM" id="SSF53335">
    <property type="entry name" value="S-adenosyl-L-methionine-dependent methyltransferases"/>
    <property type="match status" value="1"/>
</dbReference>
<dbReference type="PROSITE" id="PS00092">
    <property type="entry name" value="N6_MTASE"/>
    <property type="match status" value="1"/>
</dbReference>
<dbReference type="AlphaFoldDB" id="A0A485M8F7"/>
<dbReference type="NCBIfam" id="TIGR03534">
    <property type="entry name" value="RF_mod_PrmC"/>
    <property type="match status" value="1"/>
</dbReference>
<dbReference type="InterPro" id="IPR002052">
    <property type="entry name" value="DNA_methylase_N6_adenine_CS"/>
</dbReference>
<name>A0A485M8F7_9ZZZZ</name>
<dbReference type="GO" id="GO:0102559">
    <property type="term" value="F:peptide chain release factor N(5)-glutamine methyltransferase activity"/>
    <property type="evidence" value="ECO:0007669"/>
    <property type="project" value="UniProtKB-EC"/>
</dbReference>
<dbReference type="InterPro" id="IPR004556">
    <property type="entry name" value="HemK-like"/>
</dbReference>
<evidence type="ECO:0000259" key="6">
    <source>
        <dbReference type="Pfam" id="PF05175"/>
    </source>
</evidence>
<dbReference type="NCBIfam" id="TIGR00536">
    <property type="entry name" value="hemK_fam"/>
    <property type="match status" value="1"/>
</dbReference>
<evidence type="ECO:0000256" key="3">
    <source>
        <dbReference type="ARBA" id="ARBA00022679"/>
    </source>
</evidence>
<dbReference type="GO" id="GO:0032259">
    <property type="term" value="P:methylation"/>
    <property type="evidence" value="ECO:0007669"/>
    <property type="project" value="UniProtKB-KW"/>
</dbReference>
<dbReference type="GO" id="GO:0003676">
    <property type="term" value="F:nucleic acid binding"/>
    <property type="evidence" value="ECO:0007669"/>
    <property type="project" value="InterPro"/>
</dbReference>
<evidence type="ECO:0000256" key="4">
    <source>
        <dbReference type="ARBA" id="ARBA00022691"/>
    </source>
</evidence>
<feature type="domain" description="Release factor glutamine methyltransferase N-terminal" evidence="7">
    <location>
        <begin position="8"/>
        <end position="77"/>
    </location>
</feature>
<dbReference type="EMBL" id="CAADRM010000109">
    <property type="protein sequence ID" value="VFU15866.1"/>
    <property type="molecule type" value="Genomic_DNA"/>
</dbReference>
<gene>
    <name evidence="8" type="primary">prmC</name>
    <name evidence="8" type="ORF">SCFA_450087</name>
</gene>
<dbReference type="InterPro" id="IPR050320">
    <property type="entry name" value="N5-glutamine_MTase"/>
</dbReference>
<sequence>MTWTIRSVLAWAKEYLQDKGIDAPRLDAEVLLSHALGKERIQLYLDMDRPLSPDELAAYRVLLKRRSGREPVAYILGSKEFYSHTFLVNPGVLIPRGETEILVEKAIELAPSDSAVFELGVGSGAVIISILLSRPDLAGFGNDTSRKALATARENARLHGVSPRLHLYLGADFHALSGEFSTIVANPPYIALADAGRLQEDVVRFEPKEALFAGNDGLDVIREILASVHRNLKPGGRLILETGYDQRHEVEMMIGENRELKKLQWVRDLSGIDRTVIVERING</sequence>
<keyword evidence="3 8" id="KW-0808">Transferase</keyword>
<dbReference type="Pfam" id="PF17827">
    <property type="entry name" value="PrmC_N"/>
    <property type="match status" value="1"/>
</dbReference>
<dbReference type="InterPro" id="IPR029063">
    <property type="entry name" value="SAM-dependent_MTases_sf"/>
</dbReference>
<accession>A0A485M8F7</accession>
<evidence type="ECO:0000256" key="1">
    <source>
        <dbReference type="ARBA" id="ARBA00012771"/>
    </source>
</evidence>
<dbReference type="EC" id="2.1.1.297" evidence="1"/>
<dbReference type="Pfam" id="PF05175">
    <property type="entry name" value="MTS"/>
    <property type="match status" value="1"/>
</dbReference>
<dbReference type="HAMAP" id="MF_02126">
    <property type="entry name" value="RF_methyltr_PrmC"/>
    <property type="match status" value="1"/>
</dbReference>
<evidence type="ECO:0000256" key="2">
    <source>
        <dbReference type="ARBA" id="ARBA00022603"/>
    </source>
</evidence>
<keyword evidence="2 8" id="KW-0489">Methyltransferase</keyword>
<comment type="catalytic activity">
    <reaction evidence="5">
        <text>L-glutaminyl-[peptide chain release factor] + S-adenosyl-L-methionine = N(5)-methyl-L-glutaminyl-[peptide chain release factor] + S-adenosyl-L-homocysteine + H(+)</text>
        <dbReference type="Rhea" id="RHEA:42896"/>
        <dbReference type="Rhea" id="RHEA-COMP:10271"/>
        <dbReference type="Rhea" id="RHEA-COMP:10272"/>
        <dbReference type="ChEBI" id="CHEBI:15378"/>
        <dbReference type="ChEBI" id="CHEBI:30011"/>
        <dbReference type="ChEBI" id="CHEBI:57856"/>
        <dbReference type="ChEBI" id="CHEBI:59789"/>
        <dbReference type="ChEBI" id="CHEBI:61891"/>
        <dbReference type="EC" id="2.1.1.297"/>
    </reaction>
</comment>
<evidence type="ECO:0000259" key="7">
    <source>
        <dbReference type="Pfam" id="PF17827"/>
    </source>
</evidence>
<evidence type="ECO:0000256" key="5">
    <source>
        <dbReference type="ARBA" id="ARBA00048391"/>
    </source>
</evidence>
<dbReference type="CDD" id="cd02440">
    <property type="entry name" value="AdoMet_MTases"/>
    <property type="match status" value="1"/>
</dbReference>
<feature type="domain" description="Methyltransferase small" evidence="6">
    <location>
        <begin position="100"/>
        <end position="191"/>
    </location>
</feature>
<dbReference type="InterPro" id="IPR007848">
    <property type="entry name" value="Small_mtfrase_dom"/>
</dbReference>
<proteinExistence type="inferred from homology"/>